<sequence length="445" mass="49614">RIPYLDSHQATQLNAKLFDNIAKIEKGIGTEFLILIANVFSIFGCSIVSVIVNWKLTMIMLCLIPLVIGSSFAFSKLTDNETVYELKSYAEAGQIVQEAFSSLRTVISFNGAKFEQKRYDKELGPTSWGGIRQGALFGLSEARGAAALVFRLIDEGKDESINEEEVWEDNTEFICNINSDIEFHNFNFHYPSRKDAPVLRNLSVIAHAGQTTALVGSRGCGKSTCISLFLRYYEPSSGELTIDGKPITDYNVQHLRENIGVVSQEPVLLGMTVYENIRFGKSNATQDEIEEAAREANAHNFIMQLPDKYETLGGERGVQLSGGEKQCIALARALVKKSTFLLLDEATSTLDNNNEKIVQEALDRACQGTHDTLMGNEGGKYQELVKRQQMEKIDGDQDDPINMQKAKEEDEEAIAERCRLISDAQAVVDAKRMHIFLCHSNTNHH</sequence>
<dbReference type="InterPro" id="IPR027417">
    <property type="entry name" value="P-loop_NTPase"/>
</dbReference>
<evidence type="ECO:0000259" key="10">
    <source>
        <dbReference type="PROSITE" id="PS50929"/>
    </source>
</evidence>
<evidence type="ECO:0000256" key="3">
    <source>
        <dbReference type="ARBA" id="ARBA00022692"/>
    </source>
</evidence>
<keyword evidence="6 8" id="KW-1133">Transmembrane helix</keyword>
<evidence type="ECO:0000313" key="11">
    <source>
        <dbReference type="EMBL" id="CAF2104294.1"/>
    </source>
</evidence>
<evidence type="ECO:0000256" key="5">
    <source>
        <dbReference type="ARBA" id="ARBA00022840"/>
    </source>
</evidence>
<name>A0A816U704_9BILA</name>
<evidence type="ECO:0000256" key="4">
    <source>
        <dbReference type="ARBA" id="ARBA00022741"/>
    </source>
</evidence>
<dbReference type="Proteomes" id="UP000663842">
    <property type="component" value="Unassembled WGS sequence"/>
</dbReference>
<gene>
    <name evidence="12" type="ORF">UXM345_LOCUS25644</name>
    <name evidence="11" type="ORF">XDN619_LOCUS19347</name>
</gene>
<accession>A0A816U704</accession>
<keyword evidence="7 8" id="KW-0472">Membrane</keyword>
<dbReference type="Proteomes" id="UP000663887">
    <property type="component" value="Unassembled WGS sequence"/>
</dbReference>
<dbReference type="GO" id="GO:0005743">
    <property type="term" value="C:mitochondrial inner membrane"/>
    <property type="evidence" value="ECO:0007669"/>
    <property type="project" value="TreeGrafter"/>
</dbReference>
<dbReference type="PROSITE" id="PS50929">
    <property type="entry name" value="ABC_TM1F"/>
    <property type="match status" value="1"/>
</dbReference>
<comment type="caution">
    <text evidence="11">The sequence shown here is derived from an EMBL/GenBank/DDBJ whole genome shotgun (WGS) entry which is preliminary data.</text>
</comment>
<dbReference type="InterPro" id="IPR039421">
    <property type="entry name" value="Type_1_exporter"/>
</dbReference>
<evidence type="ECO:0000313" key="12">
    <source>
        <dbReference type="EMBL" id="CAF4160175.1"/>
    </source>
</evidence>
<evidence type="ECO:0000313" key="13">
    <source>
        <dbReference type="Proteomes" id="UP000663887"/>
    </source>
</evidence>
<dbReference type="PANTHER" id="PTHR43394:SF27">
    <property type="entry name" value="ATP-DEPENDENT TRANSLOCASE ABCB1-LIKE"/>
    <property type="match status" value="1"/>
</dbReference>
<evidence type="ECO:0000256" key="6">
    <source>
        <dbReference type="ARBA" id="ARBA00022989"/>
    </source>
</evidence>
<evidence type="ECO:0000259" key="9">
    <source>
        <dbReference type="PROSITE" id="PS50893"/>
    </source>
</evidence>
<evidence type="ECO:0000256" key="1">
    <source>
        <dbReference type="ARBA" id="ARBA00004141"/>
    </source>
</evidence>
<organism evidence="11 13">
    <name type="scientific">Rotaria magnacalcarata</name>
    <dbReference type="NCBI Taxonomy" id="392030"/>
    <lineage>
        <taxon>Eukaryota</taxon>
        <taxon>Metazoa</taxon>
        <taxon>Spiralia</taxon>
        <taxon>Gnathifera</taxon>
        <taxon>Rotifera</taxon>
        <taxon>Eurotatoria</taxon>
        <taxon>Bdelloidea</taxon>
        <taxon>Philodinida</taxon>
        <taxon>Philodinidae</taxon>
        <taxon>Rotaria</taxon>
    </lineage>
</organism>
<dbReference type="Pfam" id="PF00005">
    <property type="entry name" value="ABC_tran"/>
    <property type="match status" value="1"/>
</dbReference>
<dbReference type="SUPFAM" id="SSF90123">
    <property type="entry name" value="ABC transporter transmembrane region"/>
    <property type="match status" value="1"/>
</dbReference>
<dbReference type="InterPro" id="IPR003439">
    <property type="entry name" value="ABC_transporter-like_ATP-bd"/>
</dbReference>
<feature type="domain" description="ABC transmembrane type-1" evidence="10">
    <location>
        <begin position="1"/>
        <end position="143"/>
    </location>
</feature>
<evidence type="ECO:0000256" key="7">
    <source>
        <dbReference type="ARBA" id="ARBA00023136"/>
    </source>
</evidence>
<dbReference type="PANTHER" id="PTHR43394">
    <property type="entry name" value="ATP-DEPENDENT PERMEASE MDL1, MITOCHONDRIAL"/>
    <property type="match status" value="1"/>
</dbReference>
<dbReference type="SUPFAM" id="SSF52540">
    <property type="entry name" value="P-loop containing nucleoside triphosphate hydrolases"/>
    <property type="match status" value="1"/>
</dbReference>
<dbReference type="Pfam" id="PF00664">
    <property type="entry name" value="ABC_membrane"/>
    <property type="match status" value="1"/>
</dbReference>
<dbReference type="InterPro" id="IPR017871">
    <property type="entry name" value="ABC_transporter-like_CS"/>
</dbReference>
<dbReference type="PROSITE" id="PS50893">
    <property type="entry name" value="ABC_TRANSPORTER_2"/>
    <property type="match status" value="1"/>
</dbReference>
<proteinExistence type="inferred from homology"/>
<dbReference type="AlphaFoldDB" id="A0A816U704"/>
<dbReference type="EMBL" id="CAJOBF010004994">
    <property type="protein sequence ID" value="CAF4160175.1"/>
    <property type="molecule type" value="Genomic_DNA"/>
</dbReference>
<dbReference type="SMART" id="SM00382">
    <property type="entry name" value="AAA"/>
    <property type="match status" value="1"/>
</dbReference>
<dbReference type="GO" id="GO:0090374">
    <property type="term" value="P:oligopeptide export from mitochondrion"/>
    <property type="evidence" value="ECO:0007669"/>
    <property type="project" value="TreeGrafter"/>
</dbReference>
<dbReference type="Gene3D" id="1.20.1560.10">
    <property type="entry name" value="ABC transporter type 1, transmembrane domain"/>
    <property type="match status" value="2"/>
</dbReference>
<evidence type="ECO:0000256" key="8">
    <source>
        <dbReference type="SAM" id="Phobius"/>
    </source>
</evidence>
<feature type="non-terminal residue" evidence="11">
    <location>
        <position position="1"/>
    </location>
</feature>
<keyword evidence="5" id="KW-0067">ATP-binding</keyword>
<dbReference type="Gene3D" id="3.40.50.300">
    <property type="entry name" value="P-loop containing nucleotide triphosphate hydrolases"/>
    <property type="match status" value="1"/>
</dbReference>
<dbReference type="InterPro" id="IPR036640">
    <property type="entry name" value="ABC1_TM_sf"/>
</dbReference>
<feature type="transmembrane region" description="Helical" evidence="8">
    <location>
        <begin position="32"/>
        <end position="52"/>
    </location>
</feature>
<keyword evidence="3 8" id="KW-0812">Transmembrane</keyword>
<comment type="similarity">
    <text evidence="2">Belongs to the ABC transporter superfamily. ABCB family. Multidrug resistance exporter (TC 3.A.1.201) subfamily.</text>
</comment>
<dbReference type="GO" id="GO:0005524">
    <property type="term" value="F:ATP binding"/>
    <property type="evidence" value="ECO:0007669"/>
    <property type="project" value="UniProtKB-KW"/>
</dbReference>
<dbReference type="EMBL" id="CAJNRG010008436">
    <property type="protein sequence ID" value="CAF2104294.1"/>
    <property type="molecule type" value="Genomic_DNA"/>
</dbReference>
<dbReference type="GO" id="GO:0016887">
    <property type="term" value="F:ATP hydrolysis activity"/>
    <property type="evidence" value="ECO:0007669"/>
    <property type="project" value="InterPro"/>
</dbReference>
<keyword evidence="4" id="KW-0547">Nucleotide-binding</keyword>
<reference evidence="11" key="1">
    <citation type="submission" date="2021-02" db="EMBL/GenBank/DDBJ databases">
        <authorList>
            <person name="Nowell W R."/>
        </authorList>
    </citation>
    <scope>NUCLEOTIDE SEQUENCE</scope>
</reference>
<dbReference type="InterPro" id="IPR003593">
    <property type="entry name" value="AAA+_ATPase"/>
</dbReference>
<evidence type="ECO:0000256" key="2">
    <source>
        <dbReference type="ARBA" id="ARBA00007577"/>
    </source>
</evidence>
<dbReference type="PROSITE" id="PS00211">
    <property type="entry name" value="ABC_TRANSPORTER_1"/>
    <property type="match status" value="1"/>
</dbReference>
<dbReference type="InterPro" id="IPR011527">
    <property type="entry name" value="ABC1_TM_dom"/>
</dbReference>
<protein>
    <submittedName>
        <fullName evidence="11">Uncharacterized protein</fullName>
    </submittedName>
</protein>
<comment type="subcellular location">
    <subcellularLocation>
        <location evidence="1">Membrane</location>
        <topology evidence="1">Multi-pass membrane protein</topology>
    </subcellularLocation>
</comment>
<dbReference type="GO" id="GO:0015421">
    <property type="term" value="F:ABC-type oligopeptide transporter activity"/>
    <property type="evidence" value="ECO:0007669"/>
    <property type="project" value="TreeGrafter"/>
</dbReference>
<feature type="domain" description="ABC transporter" evidence="9">
    <location>
        <begin position="181"/>
        <end position="430"/>
    </location>
</feature>